<feature type="signal peptide" evidence="1">
    <location>
        <begin position="1"/>
        <end position="21"/>
    </location>
</feature>
<feature type="chain" id="PRO_5039912442" description="Expansin-like EG45 domain-containing protein" evidence="1">
    <location>
        <begin position="22"/>
        <end position="149"/>
    </location>
</feature>
<dbReference type="PANTHER" id="PTHR47480">
    <property type="entry name" value="EG45-LIKE DOMAIN CONTAINING PROTEIN"/>
    <property type="match status" value="1"/>
</dbReference>
<dbReference type="SMART" id="SM00837">
    <property type="entry name" value="DPBB_1"/>
    <property type="match status" value="1"/>
</dbReference>
<proteinExistence type="predicted"/>
<organism evidence="3">
    <name type="scientific">Cucumis melo</name>
    <name type="common">Muskmelon</name>
    <dbReference type="NCBI Taxonomy" id="3656"/>
    <lineage>
        <taxon>Eukaryota</taxon>
        <taxon>Viridiplantae</taxon>
        <taxon>Streptophyta</taxon>
        <taxon>Embryophyta</taxon>
        <taxon>Tracheophyta</taxon>
        <taxon>Spermatophyta</taxon>
        <taxon>Magnoliopsida</taxon>
        <taxon>eudicotyledons</taxon>
        <taxon>Gunneridae</taxon>
        <taxon>Pentapetalae</taxon>
        <taxon>rosids</taxon>
        <taxon>fabids</taxon>
        <taxon>Cucurbitales</taxon>
        <taxon>Cucurbitaceae</taxon>
        <taxon>Benincaseae</taxon>
        <taxon>Cucumis</taxon>
    </lineage>
</organism>
<dbReference type="InterPro" id="IPR036908">
    <property type="entry name" value="RlpA-like_sf"/>
</dbReference>
<evidence type="ECO:0000313" key="3">
    <source>
        <dbReference type="EnsemblPlants" id="MELO3C011252.2.1"/>
    </source>
</evidence>
<evidence type="ECO:0000259" key="2">
    <source>
        <dbReference type="PROSITE" id="PS50842"/>
    </source>
</evidence>
<dbReference type="Gene3D" id="2.40.40.10">
    <property type="entry name" value="RlpA-like domain"/>
    <property type="match status" value="1"/>
</dbReference>
<dbReference type="Gramene" id="MELO3C011252.2.1">
    <property type="protein sequence ID" value="MELO3C011252.2.1"/>
    <property type="gene ID" value="MELO3C011252.2"/>
</dbReference>
<accession>A0A9I9D0R6</accession>
<dbReference type="InterPro" id="IPR007112">
    <property type="entry name" value="Expansin/allergen_DPBB_dom"/>
</dbReference>
<keyword evidence="1" id="KW-0732">Signal</keyword>
<dbReference type="SUPFAM" id="SSF50685">
    <property type="entry name" value="Barwin-like endoglucanases"/>
    <property type="match status" value="1"/>
</dbReference>
<dbReference type="CDD" id="cd22269">
    <property type="entry name" value="DPBB_EG45-like"/>
    <property type="match status" value="1"/>
</dbReference>
<name>A0A9I9D0R6_CUCME</name>
<dbReference type="PANTHER" id="PTHR47480:SF6">
    <property type="entry name" value="EXPANSIN-LIKE EG45 DOMAIN-CONTAINING PROTEIN"/>
    <property type="match status" value="1"/>
</dbReference>
<dbReference type="PROSITE" id="PS50842">
    <property type="entry name" value="EXPANSIN_EG45"/>
    <property type="match status" value="1"/>
</dbReference>
<dbReference type="AlphaFoldDB" id="A0A9I9D0R6"/>
<dbReference type="Pfam" id="PF03330">
    <property type="entry name" value="DPBB_1"/>
    <property type="match status" value="1"/>
</dbReference>
<reference evidence="3" key="1">
    <citation type="submission" date="2023-03" db="UniProtKB">
        <authorList>
            <consortium name="EnsemblPlants"/>
        </authorList>
    </citation>
    <scope>IDENTIFICATION</scope>
</reference>
<sequence length="149" mass="16798">MALFFFFFFLMIFKHVSMALADIGTATPYGPPYLPTQCNGNSIEQFPPGNLFVAVNEGLWDNGAACGRRYRLRCLSGRNRPCKTDIIEVQVVNFCPKSPCPSSFLMSKEAFSAISRFPNAKLNVEYIEYDIISQVLQPSISKVEYSLKF</sequence>
<protein>
    <recommendedName>
        <fullName evidence="2">Expansin-like EG45 domain-containing protein</fullName>
    </recommendedName>
</protein>
<evidence type="ECO:0000256" key="1">
    <source>
        <dbReference type="SAM" id="SignalP"/>
    </source>
</evidence>
<dbReference type="InterPro" id="IPR009009">
    <property type="entry name" value="RlpA-like_DPBB"/>
</dbReference>
<dbReference type="EnsemblPlants" id="MELO3C011252.2.1">
    <property type="protein sequence ID" value="MELO3C011252.2.1"/>
    <property type="gene ID" value="MELO3C011252.2"/>
</dbReference>
<feature type="domain" description="Expansin-like EG45" evidence="2">
    <location>
        <begin position="24"/>
        <end position="145"/>
    </location>
</feature>